<evidence type="ECO:0000313" key="5">
    <source>
        <dbReference type="EMBL" id="MBH1929449.1"/>
    </source>
</evidence>
<evidence type="ECO:0000313" key="6">
    <source>
        <dbReference type="EMBL" id="VEI67607.1"/>
    </source>
</evidence>
<dbReference type="Proteomes" id="UP000307968">
    <property type="component" value="Chromosome"/>
</dbReference>
<dbReference type="PANTHER" id="PTHR30146:SF33">
    <property type="entry name" value="TRANSCRIPTIONAL REGULATOR"/>
    <property type="match status" value="1"/>
</dbReference>
<keyword evidence="10" id="KW-1185">Reference proteome</keyword>
<accession>A0A126VHJ6</accession>
<dbReference type="SMART" id="SM00354">
    <property type="entry name" value="HTH_LACI"/>
    <property type="match status" value="1"/>
</dbReference>
<dbReference type="PANTHER" id="PTHR30146">
    <property type="entry name" value="LACI-RELATED TRANSCRIPTIONAL REPRESSOR"/>
    <property type="match status" value="1"/>
</dbReference>
<organism evidence="6 8">
    <name type="scientific">Serratia rubidaea</name>
    <name type="common">Serratia marinorubra</name>
    <dbReference type="NCBI Taxonomy" id="61652"/>
    <lineage>
        <taxon>Bacteria</taxon>
        <taxon>Pseudomonadati</taxon>
        <taxon>Pseudomonadota</taxon>
        <taxon>Gammaproteobacteria</taxon>
        <taxon>Enterobacterales</taxon>
        <taxon>Yersiniaceae</taxon>
        <taxon>Serratia</taxon>
    </lineage>
</organism>
<dbReference type="CDD" id="cd01392">
    <property type="entry name" value="HTH_LacI"/>
    <property type="match status" value="1"/>
</dbReference>
<sequence length="339" mass="36773">MSIGKKRRSTGRVTLAEVAQLAGVGTMTVSRALRTPEQVSDKLREKIEAAVNELGYLPNLAASSLASASSYTIAMVVPSFSESGCAEMFAGLQQVLQPAGYQIMLAESQHYPEREEKLLTTLLSYNLAAAVLLSVEHSPTTRQALQAANIPVVEIGALRDDPIDITIGIDYVAAMYQLTHTLIAGGYQNIGLLCANQEQWIFRQHLQGWHQALLRSHMSPHRVINAAQPASFATGAQQLPEFLLAWPELDALVCASDELACGALYECQRRHVKVPEQLAVVGFGNSEVSRVCQPPLTTMTVPHREIGIQAGQALLARLDGREWCAAGSLPSTLCRRDSC</sequence>
<evidence type="ECO:0000313" key="7">
    <source>
        <dbReference type="EMBL" id="VTP65239.1"/>
    </source>
</evidence>
<feature type="domain" description="HTH lacI-type" evidence="4">
    <location>
        <begin position="13"/>
        <end position="67"/>
    </location>
</feature>
<keyword evidence="1" id="KW-0805">Transcription regulation</keyword>
<dbReference type="PROSITE" id="PS00356">
    <property type="entry name" value="HTH_LACI_1"/>
    <property type="match status" value="1"/>
</dbReference>
<dbReference type="EMBL" id="LR590463">
    <property type="protein sequence ID" value="VTP65239.1"/>
    <property type="molecule type" value="Genomic_DNA"/>
</dbReference>
<evidence type="ECO:0000256" key="3">
    <source>
        <dbReference type="ARBA" id="ARBA00023163"/>
    </source>
</evidence>
<evidence type="ECO:0000313" key="10">
    <source>
        <dbReference type="Proteomes" id="UP000624159"/>
    </source>
</evidence>
<dbReference type="CDD" id="cd01575">
    <property type="entry name" value="PBP1_GntR"/>
    <property type="match status" value="1"/>
</dbReference>
<dbReference type="SUPFAM" id="SSF47413">
    <property type="entry name" value="lambda repressor-like DNA-binding domains"/>
    <property type="match status" value="1"/>
</dbReference>
<dbReference type="InterPro" id="IPR046335">
    <property type="entry name" value="LacI/GalR-like_sensor"/>
</dbReference>
<dbReference type="InterPro" id="IPR010982">
    <property type="entry name" value="Lambda_DNA-bd_dom_sf"/>
</dbReference>
<dbReference type="Proteomes" id="UP000624159">
    <property type="component" value="Unassembled WGS sequence"/>
</dbReference>
<dbReference type="EMBL" id="LR134493">
    <property type="protein sequence ID" value="VEI67607.1"/>
    <property type="molecule type" value="Genomic_DNA"/>
</dbReference>
<dbReference type="RefSeq" id="WP_015673175.1">
    <property type="nucleotide sequence ID" value="NZ_CAMIPJ010000001.1"/>
</dbReference>
<dbReference type="InterPro" id="IPR000843">
    <property type="entry name" value="HTH_LacI"/>
</dbReference>
<dbReference type="KEGG" id="srz:AXX16_1959"/>
<keyword evidence="3" id="KW-0804">Transcription</keyword>
<dbReference type="Gene3D" id="1.10.260.40">
    <property type="entry name" value="lambda repressor-like DNA-binding domains"/>
    <property type="match status" value="1"/>
</dbReference>
<name>A0A126VHJ6_SERRU</name>
<keyword evidence="2 5" id="KW-0238">DNA-binding</keyword>
<dbReference type="Pfam" id="PF00356">
    <property type="entry name" value="LacI"/>
    <property type="match status" value="1"/>
</dbReference>
<dbReference type="SUPFAM" id="SSF53822">
    <property type="entry name" value="Periplasmic binding protein-like I"/>
    <property type="match status" value="1"/>
</dbReference>
<dbReference type="PROSITE" id="PS50932">
    <property type="entry name" value="HTH_LACI_2"/>
    <property type="match status" value="1"/>
</dbReference>
<dbReference type="InterPro" id="IPR028082">
    <property type="entry name" value="Peripla_BP_I"/>
</dbReference>
<reference evidence="5 10" key="2">
    <citation type="submission" date="2020-11" db="EMBL/GenBank/DDBJ databases">
        <title>Enhanced detection system for hospital associated transmission using whole genome sequencing surveillance.</title>
        <authorList>
            <person name="Harrison L.H."/>
            <person name="Van Tyne D."/>
            <person name="Marsh J.W."/>
            <person name="Griffith M.P."/>
            <person name="Snyder D.J."/>
            <person name="Cooper V.S."/>
            <person name="Mustapha M."/>
        </authorList>
    </citation>
    <scope>NUCLEOTIDE SEQUENCE [LARGE SCALE GENOMIC DNA]</scope>
    <source>
        <strain evidence="5 10">SER00230</strain>
    </source>
</reference>
<proteinExistence type="predicted"/>
<dbReference type="Pfam" id="PF13377">
    <property type="entry name" value="Peripla_BP_3"/>
    <property type="match status" value="1"/>
</dbReference>
<reference evidence="6 8" key="1">
    <citation type="submission" date="2018-12" db="EMBL/GenBank/DDBJ databases">
        <authorList>
            <consortium name="Pathogen Informatics"/>
        </authorList>
    </citation>
    <scope>NUCLEOTIDE SEQUENCE [LARGE SCALE GENOMIC DNA]</scope>
    <source>
        <strain evidence="6 8">NCTC10036</strain>
        <strain evidence="7 9">NCTC12971</strain>
    </source>
</reference>
<evidence type="ECO:0000313" key="8">
    <source>
        <dbReference type="Proteomes" id="UP000281904"/>
    </source>
</evidence>
<dbReference type="EMBL" id="JADULK010000003">
    <property type="protein sequence ID" value="MBH1929449.1"/>
    <property type="molecule type" value="Genomic_DNA"/>
</dbReference>
<dbReference type="GO" id="GO:0003700">
    <property type="term" value="F:DNA-binding transcription factor activity"/>
    <property type="evidence" value="ECO:0007669"/>
    <property type="project" value="TreeGrafter"/>
</dbReference>
<dbReference type="AlphaFoldDB" id="A0A126VHJ6"/>
<dbReference type="GO" id="GO:0000976">
    <property type="term" value="F:transcription cis-regulatory region binding"/>
    <property type="evidence" value="ECO:0007669"/>
    <property type="project" value="TreeGrafter"/>
</dbReference>
<dbReference type="Proteomes" id="UP000281904">
    <property type="component" value="Chromosome"/>
</dbReference>
<evidence type="ECO:0000259" key="4">
    <source>
        <dbReference type="PROSITE" id="PS50932"/>
    </source>
</evidence>
<dbReference type="Gene3D" id="3.40.50.2300">
    <property type="match status" value="2"/>
</dbReference>
<gene>
    <name evidence="6" type="primary">gntR_2</name>
    <name evidence="7" type="synonym">gntR_1</name>
    <name evidence="5" type="ORF">I5U13_07200</name>
    <name evidence="6" type="ORF">NCTC10036_03065</name>
    <name evidence="7" type="ORF">NCTC12971_03974</name>
</gene>
<evidence type="ECO:0000256" key="2">
    <source>
        <dbReference type="ARBA" id="ARBA00023125"/>
    </source>
</evidence>
<evidence type="ECO:0000256" key="1">
    <source>
        <dbReference type="ARBA" id="ARBA00023015"/>
    </source>
</evidence>
<dbReference type="GeneID" id="61766732"/>
<protein>
    <submittedName>
        <fullName evidence="6">Gluconate utilization system GNT-I transcriptional repressor</fullName>
    </submittedName>
    <submittedName>
        <fullName evidence="5">LacI family DNA-binding transcriptional regulator</fullName>
    </submittedName>
</protein>
<evidence type="ECO:0000313" key="9">
    <source>
        <dbReference type="Proteomes" id="UP000307968"/>
    </source>
</evidence>